<comment type="catalytic activity">
    <reaction evidence="14">
        <text>ATP + H2O = ADP + phosphate + H(+)</text>
        <dbReference type="Rhea" id="RHEA:13065"/>
        <dbReference type="ChEBI" id="CHEBI:15377"/>
        <dbReference type="ChEBI" id="CHEBI:15378"/>
        <dbReference type="ChEBI" id="CHEBI:30616"/>
        <dbReference type="ChEBI" id="CHEBI:43474"/>
        <dbReference type="ChEBI" id="CHEBI:456216"/>
    </reaction>
</comment>
<keyword evidence="13" id="KW-0539">Nucleus</keyword>
<dbReference type="GeneID" id="33570153"/>
<evidence type="ECO:0000256" key="9">
    <source>
        <dbReference type="ARBA" id="ARBA00022801"/>
    </source>
</evidence>
<evidence type="ECO:0000313" key="17">
    <source>
        <dbReference type="EMBL" id="ORY93663.1"/>
    </source>
</evidence>
<dbReference type="InterPro" id="IPR027417">
    <property type="entry name" value="P-loop_NTPase"/>
</dbReference>
<evidence type="ECO:0000256" key="7">
    <source>
        <dbReference type="ARBA" id="ARBA00022723"/>
    </source>
</evidence>
<keyword evidence="11 15" id="KW-0175">Coiled coil</keyword>
<dbReference type="Proteomes" id="UP000193648">
    <property type="component" value="Unassembled WGS sequence"/>
</dbReference>
<evidence type="ECO:0000256" key="14">
    <source>
        <dbReference type="ARBA" id="ARBA00049360"/>
    </source>
</evidence>
<dbReference type="GO" id="GO:0046872">
    <property type="term" value="F:metal ion binding"/>
    <property type="evidence" value="ECO:0007669"/>
    <property type="project" value="UniProtKB-KW"/>
</dbReference>
<keyword evidence="12" id="KW-0234">DNA repair</keyword>
<feature type="coiled-coil region" evidence="15">
    <location>
        <begin position="973"/>
        <end position="1098"/>
    </location>
</feature>
<dbReference type="Pfam" id="PF13476">
    <property type="entry name" value="AAA_23"/>
    <property type="match status" value="1"/>
</dbReference>
<dbReference type="GO" id="GO:0051880">
    <property type="term" value="F:G-quadruplex DNA binding"/>
    <property type="evidence" value="ECO:0007669"/>
    <property type="project" value="TreeGrafter"/>
</dbReference>
<keyword evidence="9 17" id="KW-0378">Hydrolase</keyword>
<evidence type="ECO:0000313" key="18">
    <source>
        <dbReference type="Proteomes" id="UP000193648"/>
    </source>
</evidence>
<sequence length="1364" mass="154521">MSSIEKLLIRGIRSFESDSGEAATITFFSPLTLITGHNGSGKTTVIECLKYATTGDMPPGSKGGAFVNDPKMSDSPSIKAQVRLRFKNVNNQTMSIVRSLSVTVKKTAYTQKTLENVLAAVDPQTGELVTISAKCAELDADVPNHLGVSRAILDNVIFCHQEESNWPLSEPSVLKKKFDDIFASTKYTNVLDSIKGIRKEKAQDLKVMHTSLEFIRRNKEKAEKIREALSKNIENTEKAQQRIEQLELEIDKCADDVSRLMEKTKELQSVEATLSTLSHERRAVLANIQELEGTFTLYTESDSELQEMLYKYDLNLKTADQEKAKHERARQQASSHIANLQTSVNNNQQIIGQLKAQLDSNKKKQAERDCLVKELADLYLYKGFESMPFLSSDISRFVTKLDFDIQQKIAAMERIKSENRAKEQEIRSQIADKKARIDMSSSLRSKTQAALSTAQSKLQMQNMELSKYSSTEVDIEANKKLISEQEAELTILVSTEPGLQSLESQKRSKMADVEAFENDLSRISDMSAVQIKNAGAQARLTLLKTKYNQRVEQIQSILKENSSELLKVLKQTPAPESLETILTPILKEKDSASQAARDALEKCRRESSAYDIRIENIRSQLQKDTKTLQDCETQIAEKCGSESLPELLSSKEEAVVELREHVQDIKTMSTMYGRFVIMAEKKHACPLCSRGFDQALETQFTAKLRRLMEKAENDDEQELVATEASLATLRSLKSVWDTAERLRTADIPALNAQLGELEEKKAAAEKILEAANINAATAGVELEGARRLISIAKEVTELCKENEKDASLIGGLETELLIAGSTHSSEELQAEHSLIKQKVQSARHDLNDLQQKISQLAVQIQKKEKIIQSLHEKHGQLLNHRERFEQINRQIKETETAIQALKTELEQHDTENQVVQPELNRLNDLLRQITEEGHDKEVSIQQTVSELQKELGRVQMYNKDIERVDTKATMTQLSKLEAATDNYLEEIQQQNDQLHAVEKQMQELQGQLADVKNIQRSVDDNLRYRRYRAKVKELEEKIAEVDRKKDREAQATYSRQLHRLSQRQSDLTSERAGLIGELRQLQDQKKSYEAELSGEYRDVVQKYHDSLISYKTTELALQDLEKYAKALQSAIVEYHSMKMEEINKTIKELWTNTYRGTDIDTIEIRSDQEGLRANQSYNYRVVMIQRGRALDMRGRCSAGQKVLASIIIRLALAESFSLNCGILALDEPTTNLDEANVVQLAQSLRMIIDRHRQQTNFQLIVITHDEQFLKMLNLSDYVDYYYRVHKNADYVRQENRDAAEITRSLAVSKAADEVSSIYQYAMHAFAEALEAIPLALAGNSGLPPIETLAEVVTASDRKQLSTRC</sequence>
<evidence type="ECO:0000256" key="4">
    <source>
        <dbReference type="ARBA" id="ARBA00009439"/>
    </source>
</evidence>
<evidence type="ECO:0000256" key="15">
    <source>
        <dbReference type="SAM" id="Coils"/>
    </source>
</evidence>
<comment type="cofactor">
    <cofactor evidence="1">
        <name>Zn(2+)</name>
        <dbReference type="ChEBI" id="CHEBI:29105"/>
    </cofactor>
</comment>
<dbReference type="GO" id="GO:0030870">
    <property type="term" value="C:Mre11 complex"/>
    <property type="evidence" value="ECO:0007669"/>
    <property type="project" value="InterPro"/>
</dbReference>
<dbReference type="Gene3D" id="1.10.560.10">
    <property type="entry name" value="GroEL-like equatorial domain"/>
    <property type="match status" value="1"/>
</dbReference>
<dbReference type="GO" id="GO:0000722">
    <property type="term" value="P:telomere maintenance via recombination"/>
    <property type="evidence" value="ECO:0007669"/>
    <property type="project" value="TreeGrafter"/>
</dbReference>
<keyword evidence="7" id="KW-0479">Metal-binding</keyword>
<evidence type="ECO:0000256" key="3">
    <source>
        <dbReference type="ARBA" id="ARBA00004286"/>
    </source>
</evidence>
<dbReference type="GO" id="GO:0000794">
    <property type="term" value="C:condensed nuclear chromosome"/>
    <property type="evidence" value="ECO:0007669"/>
    <property type="project" value="TreeGrafter"/>
</dbReference>
<dbReference type="EMBL" id="MCFF01000096">
    <property type="protein sequence ID" value="ORY93663.1"/>
    <property type="molecule type" value="Genomic_DNA"/>
</dbReference>
<proteinExistence type="inferred from homology"/>
<evidence type="ECO:0000256" key="13">
    <source>
        <dbReference type="ARBA" id="ARBA00023242"/>
    </source>
</evidence>
<feature type="domain" description="Rad50/SbcC-type AAA" evidence="16">
    <location>
        <begin position="6"/>
        <end position="256"/>
    </location>
</feature>
<dbReference type="InterPro" id="IPR038729">
    <property type="entry name" value="Rad50/SbcC_AAA"/>
</dbReference>
<feature type="coiled-coil region" evidence="15">
    <location>
        <begin position="212"/>
        <end position="280"/>
    </location>
</feature>
<dbReference type="Gene3D" id="3.40.50.300">
    <property type="entry name" value="P-loop containing nucleotide triphosphate hydrolases"/>
    <property type="match status" value="2"/>
</dbReference>
<comment type="subcellular location">
    <subcellularLocation>
        <location evidence="3">Chromosome</location>
    </subcellularLocation>
    <subcellularLocation>
        <location evidence="2">Nucleus</location>
    </subcellularLocation>
</comment>
<evidence type="ECO:0000256" key="8">
    <source>
        <dbReference type="ARBA" id="ARBA00022763"/>
    </source>
</evidence>
<dbReference type="PANTHER" id="PTHR18867:SF12">
    <property type="entry name" value="DNA REPAIR PROTEIN RAD50"/>
    <property type="match status" value="1"/>
</dbReference>
<reference evidence="17 18" key="1">
    <citation type="submission" date="2016-07" db="EMBL/GenBank/DDBJ databases">
        <title>Pervasive Adenine N6-methylation of Active Genes in Fungi.</title>
        <authorList>
            <consortium name="DOE Joint Genome Institute"/>
            <person name="Mondo S.J."/>
            <person name="Dannebaum R.O."/>
            <person name="Kuo R.C."/>
            <person name="Labutti K."/>
            <person name="Haridas S."/>
            <person name="Kuo A."/>
            <person name="Salamov A."/>
            <person name="Ahrendt S.R."/>
            <person name="Lipzen A."/>
            <person name="Sullivan W."/>
            <person name="Andreopoulos W.B."/>
            <person name="Clum A."/>
            <person name="Lindquist E."/>
            <person name="Daum C."/>
            <person name="Ramamoorthy G.K."/>
            <person name="Gryganskyi A."/>
            <person name="Culley D."/>
            <person name="Magnuson J.K."/>
            <person name="James T.Y."/>
            <person name="O'Malley M.A."/>
            <person name="Stajich J.E."/>
            <person name="Spatafora J.W."/>
            <person name="Visel A."/>
            <person name="Grigoriev I.V."/>
        </authorList>
    </citation>
    <scope>NUCLEOTIDE SEQUENCE [LARGE SCALE GENOMIC DNA]</scope>
    <source>
        <strain evidence="17 18">NRRL 3116</strain>
    </source>
</reference>
<dbReference type="GO" id="GO:0006302">
    <property type="term" value="P:double-strand break repair"/>
    <property type="evidence" value="ECO:0007669"/>
    <property type="project" value="InterPro"/>
</dbReference>
<dbReference type="RefSeq" id="XP_021875158.1">
    <property type="nucleotide sequence ID" value="XM_022028310.1"/>
</dbReference>
<organism evidence="17 18">
    <name type="scientific">Lobosporangium transversale</name>
    <dbReference type="NCBI Taxonomy" id="64571"/>
    <lineage>
        <taxon>Eukaryota</taxon>
        <taxon>Fungi</taxon>
        <taxon>Fungi incertae sedis</taxon>
        <taxon>Mucoromycota</taxon>
        <taxon>Mortierellomycotina</taxon>
        <taxon>Mortierellomycetes</taxon>
        <taxon>Mortierellales</taxon>
        <taxon>Mortierellaceae</taxon>
        <taxon>Lobosporangium</taxon>
    </lineage>
</organism>
<keyword evidence="18" id="KW-1185">Reference proteome</keyword>
<evidence type="ECO:0000259" key="16">
    <source>
        <dbReference type="Pfam" id="PF13476"/>
    </source>
</evidence>
<protein>
    <recommendedName>
        <fullName evidence="5">DNA repair protein RAD50</fullName>
    </recommendedName>
</protein>
<dbReference type="FunFam" id="3.40.50.300:FF:000947">
    <property type="entry name" value="DNA repair protein RAD50"/>
    <property type="match status" value="1"/>
</dbReference>
<name>A0A1Y2G4X8_9FUNG</name>
<dbReference type="InterPro" id="IPR027413">
    <property type="entry name" value="GROEL-like_equatorial_sf"/>
</dbReference>
<evidence type="ECO:0000256" key="11">
    <source>
        <dbReference type="ARBA" id="ARBA00023054"/>
    </source>
</evidence>
<evidence type="ECO:0000256" key="5">
    <source>
        <dbReference type="ARBA" id="ARBA00017893"/>
    </source>
</evidence>
<dbReference type="PANTHER" id="PTHR18867">
    <property type="entry name" value="RAD50"/>
    <property type="match status" value="1"/>
</dbReference>
<dbReference type="GO" id="GO:0007004">
    <property type="term" value="P:telomere maintenance via telomerase"/>
    <property type="evidence" value="ECO:0007669"/>
    <property type="project" value="TreeGrafter"/>
</dbReference>
<feature type="coiled-coil region" evidence="15">
    <location>
        <begin position="832"/>
        <end position="911"/>
    </location>
</feature>
<dbReference type="FunFam" id="3.40.50.300:FF:001195">
    <property type="entry name" value="DNA repair protein rad50"/>
    <property type="match status" value="1"/>
</dbReference>
<gene>
    <name evidence="17" type="ORF">BCR41DRAFT_390956</name>
</gene>
<dbReference type="InterPro" id="IPR004584">
    <property type="entry name" value="Rad50_eukaryotes"/>
</dbReference>
<dbReference type="STRING" id="64571.A0A1Y2G4X8"/>
<dbReference type="GO" id="GO:0070192">
    <property type="term" value="P:chromosome organization involved in meiotic cell cycle"/>
    <property type="evidence" value="ECO:0007669"/>
    <property type="project" value="TreeGrafter"/>
</dbReference>
<dbReference type="SUPFAM" id="SSF52540">
    <property type="entry name" value="P-loop containing nucleoside triphosphate hydrolases"/>
    <property type="match status" value="2"/>
</dbReference>
<feature type="coiled-coil region" evidence="15">
    <location>
        <begin position="405"/>
        <end position="432"/>
    </location>
</feature>
<evidence type="ECO:0000256" key="1">
    <source>
        <dbReference type="ARBA" id="ARBA00001947"/>
    </source>
</evidence>
<feature type="coiled-coil region" evidence="15">
    <location>
        <begin position="747"/>
        <end position="774"/>
    </location>
</feature>
<dbReference type="InParanoid" id="A0A1Y2G4X8"/>
<keyword evidence="10" id="KW-0862">Zinc</keyword>
<evidence type="ECO:0000256" key="12">
    <source>
        <dbReference type="ARBA" id="ARBA00023204"/>
    </source>
</evidence>
<dbReference type="NCBIfam" id="TIGR00606">
    <property type="entry name" value="rad50"/>
    <property type="match status" value="1"/>
</dbReference>
<evidence type="ECO:0000256" key="6">
    <source>
        <dbReference type="ARBA" id="ARBA00022454"/>
    </source>
</evidence>
<comment type="caution">
    <text evidence="17">The sequence shown here is derived from an EMBL/GenBank/DDBJ whole genome shotgun (WGS) entry which is preliminary data.</text>
</comment>
<keyword evidence="8" id="KW-0227">DNA damage</keyword>
<dbReference type="FunCoup" id="A0A1Y2G4X8">
    <property type="interactions" value="642"/>
</dbReference>
<evidence type="ECO:0000256" key="10">
    <source>
        <dbReference type="ARBA" id="ARBA00022833"/>
    </source>
</evidence>
<accession>A0A1Y2G4X8</accession>
<comment type="similarity">
    <text evidence="4">Belongs to the SMC family. RAD50 subfamily.</text>
</comment>
<dbReference type="GO" id="GO:0043047">
    <property type="term" value="F:single-stranded telomeric DNA binding"/>
    <property type="evidence" value="ECO:0007669"/>
    <property type="project" value="TreeGrafter"/>
</dbReference>
<dbReference type="GO" id="GO:0016887">
    <property type="term" value="F:ATP hydrolysis activity"/>
    <property type="evidence" value="ECO:0007669"/>
    <property type="project" value="InterPro"/>
</dbReference>
<dbReference type="SUPFAM" id="SSF48592">
    <property type="entry name" value="GroEL equatorial domain-like"/>
    <property type="match status" value="1"/>
</dbReference>
<evidence type="ECO:0000256" key="2">
    <source>
        <dbReference type="ARBA" id="ARBA00004123"/>
    </source>
</evidence>
<keyword evidence="6" id="KW-0158">Chromosome</keyword>
<dbReference type="OrthoDB" id="18797at2759"/>
<dbReference type="GO" id="GO:0003691">
    <property type="term" value="F:double-stranded telomeric DNA binding"/>
    <property type="evidence" value="ECO:0007669"/>
    <property type="project" value="TreeGrafter"/>
</dbReference>